<feature type="transmembrane region" description="Helical" evidence="1">
    <location>
        <begin position="169"/>
        <end position="188"/>
    </location>
</feature>
<feature type="transmembrane region" description="Helical" evidence="1">
    <location>
        <begin position="65"/>
        <end position="85"/>
    </location>
</feature>
<protein>
    <submittedName>
        <fullName evidence="2">Uncharacterized protein</fullName>
    </submittedName>
</protein>
<name>A0A6C0HG43_9ZZZZ</name>
<proteinExistence type="predicted"/>
<keyword evidence="1" id="KW-0472">Membrane</keyword>
<feature type="transmembrane region" description="Helical" evidence="1">
    <location>
        <begin position="7"/>
        <end position="26"/>
    </location>
</feature>
<accession>A0A6C0HG43</accession>
<sequence length="198" mass="21739">MRLITPFLLVGAGVCSYLVAIYAKYITSEEDVLGDKGDILSKYFSAKRYQKAGDPQAPITSWGPIHQGLAAITFLYLAVALEYGILPPVVKWMKIVFLLYLAGALFFEYHAMAYIWTPELRAEVVKNKSVIDSAASKANKHHAGINVGPIDNYMTSVLAWLDYDGPSSLAVGLLCLVTAGYLGGYEKLKGLVLKSKRR</sequence>
<reference evidence="2" key="1">
    <citation type="journal article" date="2020" name="Nature">
        <title>Giant virus diversity and host interactions through global metagenomics.</title>
        <authorList>
            <person name="Schulz F."/>
            <person name="Roux S."/>
            <person name="Paez-Espino D."/>
            <person name="Jungbluth S."/>
            <person name="Walsh D.A."/>
            <person name="Denef V.J."/>
            <person name="McMahon K.D."/>
            <person name="Konstantinidis K.T."/>
            <person name="Eloe-Fadrosh E.A."/>
            <person name="Kyrpides N.C."/>
            <person name="Woyke T."/>
        </authorList>
    </citation>
    <scope>NUCLEOTIDE SEQUENCE</scope>
    <source>
        <strain evidence="2">GVMAG-M-3300023179-99</strain>
    </source>
</reference>
<feature type="transmembrane region" description="Helical" evidence="1">
    <location>
        <begin position="97"/>
        <end position="116"/>
    </location>
</feature>
<evidence type="ECO:0000313" key="2">
    <source>
        <dbReference type="EMBL" id="QHT79367.1"/>
    </source>
</evidence>
<keyword evidence="1" id="KW-1133">Transmembrane helix</keyword>
<dbReference type="AlphaFoldDB" id="A0A6C0HG43"/>
<evidence type="ECO:0000256" key="1">
    <source>
        <dbReference type="SAM" id="Phobius"/>
    </source>
</evidence>
<organism evidence="2">
    <name type="scientific">viral metagenome</name>
    <dbReference type="NCBI Taxonomy" id="1070528"/>
    <lineage>
        <taxon>unclassified sequences</taxon>
        <taxon>metagenomes</taxon>
        <taxon>organismal metagenomes</taxon>
    </lineage>
</organism>
<dbReference type="EMBL" id="MN739948">
    <property type="protein sequence ID" value="QHT79367.1"/>
    <property type="molecule type" value="Genomic_DNA"/>
</dbReference>
<keyword evidence="1" id="KW-0812">Transmembrane</keyword>